<dbReference type="Proteomes" id="UP000501076">
    <property type="component" value="Plasmid pFDU301A"/>
</dbReference>
<evidence type="ECO:0000313" key="2">
    <source>
        <dbReference type="Proteomes" id="UP000501076"/>
    </source>
</evidence>
<accession>A0A6M6E7Q1</accession>
<geneLocation type="plasmid" evidence="2">
    <name>pfdu301a</name>
</geneLocation>
<organism evidence="1 2">
    <name type="scientific">Priestia megaterium</name>
    <name type="common">Bacillus megaterium</name>
    <dbReference type="NCBI Taxonomy" id="1404"/>
    <lineage>
        <taxon>Bacteria</taxon>
        <taxon>Bacillati</taxon>
        <taxon>Bacillota</taxon>
        <taxon>Bacilli</taxon>
        <taxon>Bacillales</taxon>
        <taxon>Bacillaceae</taxon>
        <taxon>Priestia</taxon>
    </lineage>
</organism>
<keyword evidence="1" id="KW-0614">Plasmid</keyword>
<name>A0A6M6E7Q1_PRIMG</name>
<protein>
    <submittedName>
        <fullName evidence="1">Uncharacterized protein</fullName>
    </submittedName>
</protein>
<gene>
    <name evidence="1" type="ORF">FDZ14_31045</name>
</gene>
<sequence length="206" mass="24468">MNAKKSSKEKRLHRFKLVLNDNFVYSRAISSLCLLKIKLEGKIKMKKIRGKRRYFRELWRTVQNTDLDVRDSSWYDYKHFHLDFYGLGNYSAKMRKVHIKAHMSLCDSFLKQLSTYENPYQCWVVIDMNDAGADAVYIHTENPNSTPFPNEFEGVNWDCELPEILTNILNENRYYIGHFKSEFGEAYIFQPKSKHFPKAEFLLSDI</sequence>
<proteinExistence type="predicted"/>
<evidence type="ECO:0000313" key="1">
    <source>
        <dbReference type="EMBL" id="QJX80528.1"/>
    </source>
</evidence>
<dbReference type="AlphaFoldDB" id="A0A6M6E7Q1"/>
<reference evidence="1 2" key="1">
    <citation type="submission" date="2019-10" db="EMBL/GenBank/DDBJ databases">
        <title>Complete genome sequences for adaption low water activity.</title>
        <authorList>
            <person name="Zhao L."/>
            <person name="Zhong J."/>
        </authorList>
    </citation>
    <scope>NUCLEOTIDE SEQUENCE [LARGE SCALE GENOMIC DNA]</scope>
    <source>
        <strain evidence="1 2">FDU301</strain>
        <plasmid evidence="2">pfdu301a</plasmid>
    </source>
</reference>
<dbReference type="RefSeq" id="WP_171778520.1">
    <property type="nucleotide sequence ID" value="NZ_CP045273.1"/>
</dbReference>
<dbReference type="EMBL" id="CP045273">
    <property type="protein sequence ID" value="QJX80528.1"/>
    <property type="molecule type" value="Genomic_DNA"/>
</dbReference>